<dbReference type="NCBIfam" id="NF038291">
    <property type="entry name" value="rep_pAB02_ORF2"/>
    <property type="match status" value="1"/>
</dbReference>
<evidence type="ECO:0000313" key="3">
    <source>
        <dbReference type="Proteomes" id="UP000294480"/>
    </source>
</evidence>
<evidence type="ECO:0000256" key="1">
    <source>
        <dbReference type="SAM" id="Coils"/>
    </source>
</evidence>
<evidence type="ECO:0000313" key="2">
    <source>
        <dbReference type="EMBL" id="TDR27734.1"/>
    </source>
</evidence>
<dbReference type="EMBL" id="SNZE01000042">
    <property type="protein sequence ID" value="TDR27734.1"/>
    <property type="molecule type" value="Genomic_DNA"/>
</dbReference>
<evidence type="ECO:0008006" key="4">
    <source>
        <dbReference type="Google" id="ProtNLM"/>
    </source>
</evidence>
<reference evidence="2 3" key="1">
    <citation type="submission" date="2019-03" db="EMBL/GenBank/DDBJ databases">
        <title>Genomic Encyclopedia of Type Strains, Phase IV (KMG-IV): sequencing the most valuable type-strain genomes for metagenomic binning, comparative biology and taxonomic classification.</title>
        <authorList>
            <person name="Goeker M."/>
        </authorList>
    </citation>
    <scope>NUCLEOTIDE SEQUENCE [LARGE SCALE GENOMIC DNA]</scope>
    <source>
        <strain evidence="2 3">DSM 102852</strain>
    </source>
</reference>
<comment type="caution">
    <text evidence="2">The sequence shown here is derived from an EMBL/GenBank/DDBJ whole genome shotgun (WGS) entry which is preliminary data.</text>
</comment>
<keyword evidence="3" id="KW-1185">Reference proteome</keyword>
<proteinExistence type="predicted"/>
<protein>
    <recommendedName>
        <fullName evidence="4">DNA-binding protein</fullName>
    </recommendedName>
</protein>
<dbReference type="InterPro" id="IPR047783">
    <property type="entry name" value="ORF2/OrfX-like"/>
</dbReference>
<dbReference type="OrthoDB" id="7909028at2"/>
<accession>A0A4R6Y3V2</accession>
<dbReference type="AlphaFoldDB" id="A0A4R6Y3V2"/>
<dbReference type="RefSeq" id="WP_133621597.1">
    <property type="nucleotide sequence ID" value="NZ_SNZE01000042.1"/>
</dbReference>
<dbReference type="Proteomes" id="UP000294480">
    <property type="component" value="Unassembled WGS sequence"/>
</dbReference>
<organism evidence="2 3">
    <name type="scientific">Hydromonas duriensis</name>
    <dbReference type="NCBI Taxonomy" id="1527608"/>
    <lineage>
        <taxon>Bacteria</taxon>
        <taxon>Pseudomonadati</taxon>
        <taxon>Pseudomonadota</taxon>
        <taxon>Betaproteobacteria</taxon>
        <taxon>Burkholderiales</taxon>
        <taxon>Burkholderiaceae</taxon>
        <taxon>Hydromonas</taxon>
    </lineage>
</organism>
<name>A0A4R6Y3V2_9BURK</name>
<gene>
    <name evidence="2" type="ORF">DFR44_1428</name>
</gene>
<keyword evidence="1" id="KW-0175">Coiled coil</keyword>
<feature type="coiled-coil region" evidence="1">
    <location>
        <begin position="83"/>
        <end position="110"/>
    </location>
</feature>
<sequence length="145" mass="16752">MKPLDIKAASSLFKVSRSTIYAKIEKGELSRRADKKLDFVELVRVFGEPSNRLTKHERTQEKLDTIRTLKDTKQENTNPGEQEAALLARIRKLEDDLQHARDREKWLQGQFDKLTDTVKLLNAPKPDTDEKTPKKQGFFGRVFGK</sequence>